<accession>A0ABT7C626</accession>
<feature type="domain" description="B3/B4 tRNA-binding" evidence="1">
    <location>
        <begin position="75"/>
        <end position="155"/>
    </location>
</feature>
<organism evidence="2 3">
    <name type="scientific">Gulosibacter molinativorax</name>
    <dbReference type="NCBI Taxonomy" id="256821"/>
    <lineage>
        <taxon>Bacteria</taxon>
        <taxon>Bacillati</taxon>
        <taxon>Actinomycetota</taxon>
        <taxon>Actinomycetes</taxon>
        <taxon>Micrococcales</taxon>
        <taxon>Microbacteriaceae</taxon>
        <taxon>Gulosibacter</taxon>
    </lineage>
</organism>
<protein>
    <recommendedName>
        <fullName evidence="1">B3/B4 tRNA-binding domain-containing protein</fullName>
    </recommendedName>
</protein>
<comment type="caution">
    <text evidence="2">The sequence shown here is derived from an EMBL/GenBank/DDBJ whole genome shotgun (WGS) entry which is preliminary data.</text>
</comment>
<gene>
    <name evidence="2" type="ORF">C7K25_02380</name>
</gene>
<sequence length="221" mass="24246">MVTRVCARQTDRDALAQSGLRGFVRHARSGSGVHPPVGKGRSWCRSVPRVATACSRWVRSKRASWGRAGEPRSVALAVLIAVFDLTHIDGALTVRQAAGSEHYLAFNETEQPEPGEVIFADNAGEAHARRWTNRQSARSAIRETSSDALIVAEALYDDAHDSLSMLLTMLTTAIRETWGSHIEGELIFESERQSMPGTPHRLLEYESVHVRTDTGDGATID</sequence>
<evidence type="ECO:0000313" key="2">
    <source>
        <dbReference type="EMBL" id="MDJ1370229.1"/>
    </source>
</evidence>
<keyword evidence="3" id="KW-1185">Reference proteome</keyword>
<dbReference type="EMBL" id="PXVD01000003">
    <property type="protein sequence ID" value="MDJ1370229.1"/>
    <property type="molecule type" value="Genomic_DNA"/>
</dbReference>
<reference evidence="2" key="2">
    <citation type="journal article" date="2022" name="Sci. Rep.">
        <title>In silico prediction of the enzymes involved in the degradation of the herbicide molinate by Gulosibacter molinativorax ON4T.</title>
        <authorList>
            <person name="Lopes A.R."/>
            <person name="Bunin E."/>
            <person name="Viana A.T."/>
            <person name="Froufe H."/>
            <person name="Munoz-Merida A."/>
            <person name="Pinho D."/>
            <person name="Figueiredo J."/>
            <person name="Barroso C."/>
            <person name="Vaz-Moreira I."/>
            <person name="Bellanger X."/>
            <person name="Egas C."/>
            <person name="Nunes O.C."/>
        </authorList>
    </citation>
    <scope>NUCLEOTIDE SEQUENCE</scope>
    <source>
        <strain evidence="2">ON4</strain>
    </source>
</reference>
<name>A0ABT7C626_9MICO</name>
<reference evidence="2" key="1">
    <citation type="submission" date="2018-03" db="EMBL/GenBank/DDBJ databases">
        <authorList>
            <person name="Nunes O.C."/>
            <person name="Lopes A.R."/>
            <person name="Froufe H."/>
            <person name="Munoz-Merida A."/>
            <person name="Barroso C."/>
            <person name="Egas C."/>
        </authorList>
    </citation>
    <scope>NUCLEOTIDE SEQUENCE</scope>
    <source>
        <strain evidence="2">ON4</strain>
    </source>
</reference>
<dbReference type="SUPFAM" id="SSF56037">
    <property type="entry name" value="PheT/TilS domain"/>
    <property type="match status" value="1"/>
</dbReference>
<dbReference type="InterPro" id="IPR005146">
    <property type="entry name" value="B3/B4_tRNA-bd"/>
</dbReference>
<proteinExistence type="predicted"/>
<evidence type="ECO:0000313" key="3">
    <source>
        <dbReference type="Proteomes" id="UP001170379"/>
    </source>
</evidence>
<evidence type="ECO:0000259" key="1">
    <source>
        <dbReference type="Pfam" id="PF03483"/>
    </source>
</evidence>
<dbReference type="Pfam" id="PF03483">
    <property type="entry name" value="B3_4"/>
    <property type="match status" value="1"/>
</dbReference>
<dbReference type="Proteomes" id="UP001170379">
    <property type="component" value="Unassembled WGS sequence"/>
</dbReference>